<evidence type="ECO:0008006" key="3">
    <source>
        <dbReference type="Google" id="ProtNLM"/>
    </source>
</evidence>
<reference evidence="1 2" key="1">
    <citation type="submission" date="2020-01" db="EMBL/GenBank/DDBJ databases">
        <authorList>
            <person name="Kim M.K."/>
        </authorList>
    </citation>
    <scope>NUCLEOTIDE SEQUENCE [LARGE SCALE GENOMIC DNA]</scope>
    <source>
        <strain evidence="1 2">172606-1</strain>
    </source>
</reference>
<dbReference type="AlphaFoldDB" id="A0A6C0GFU6"/>
<dbReference type="EMBL" id="CP048222">
    <property type="protein sequence ID" value="QHT66663.1"/>
    <property type="molecule type" value="Genomic_DNA"/>
</dbReference>
<accession>A0A6C0GFU6</accession>
<protein>
    <recommendedName>
        <fullName evidence="3">TonB C-terminal domain-containing protein</fullName>
    </recommendedName>
</protein>
<evidence type="ECO:0000313" key="1">
    <source>
        <dbReference type="EMBL" id="QHT66663.1"/>
    </source>
</evidence>
<dbReference type="Gene3D" id="3.30.1150.10">
    <property type="match status" value="1"/>
</dbReference>
<evidence type="ECO:0000313" key="2">
    <source>
        <dbReference type="Proteomes" id="UP000480178"/>
    </source>
</evidence>
<name>A0A6C0GFU6_9BACT</name>
<dbReference type="SUPFAM" id="SSF74653">
    <property type="entry name" value="TolA/TonB C-terminal domain"/>
    <property type="match status" value="1"/>
</dbReference>
<sequence>MSAMKTNLIFGFSIILLSFSLSYGQPNNRLVVWLPLFKEAKVPDNKILPVFPGGENALNNYFYTNLKQAEKELGEPIIGFANYESRVSFVLDENGKVQNIELVTDSPNFAKMDQKLIEMVKKMPDWVPYVEAELKKSLKVGLVISYNDNTAHLKFD</sequence>
<dbReference type="Proteomes" id="UP000480178">
    <property type="component" value="Chromosome"/>
</dbReference>
<keyword evidence="2" id="KW-1185">Reference proteome</keyword>
<dbReference type="RefSeq" id="WP_162442717.1">
    <property type="nucleotide sequence ID" value="NZ_CP048222.1"/>
</dbReference>
<gene>
    <name evidence="1" type="ORF">GXP67_08325</name>
</gene>
<dbReference type="KEGG" id="rhoz:GXP67_08325"/>
<proteinExistence type="predicted"/>
<organism evidence="1 2">
    <name type="scientific">Rhodocytophaga rosea</name>
    <dbReference type="NCBI Taxonomy" id="2704465"/>
    <lineage>
        <taxon>Bacteria</taxon>
        <taxon>Pseudomonadati</taxon>
        <taxon>Bacteroidota</taxon>
        <taxon>Cytophagia</taxon>
        <taxon>Cytophagales</taxon>
        <taxon>Rhodocytophagaceae</taxon>
        <taxon>Rhodocytophaga</taxon>
    </lineage>
</organism>